<evidence type="ECO:0000256" key="10">
    <source>
        <dbReference type="ARBA" id="ARBA00038150"/>
    </source>
</evidence>
<evidence type="ECO:0000313" key="11">
    <source>
        <dbReference type="EMBL" id="VDP61490.1"/>
    </source>
</evidence>
<comment type="pathway">
    <text evidence="2">Protein modification; protein glycosylation.</text>
</comment>
<reference evidence="13" key="2">
    <citation type="submission" date="2019-09" db="UniProtKB">
        <authorList>
            <consortium name="WormBaseParasite"/>
        </authorList>
    </citation>
    <scope>IDENTIFICATION</scope>
</reference>
<evidence type="ECO:0000256" key="5">
    <source>
        <dbReference type="ARBA" id="ARBA00022692"/>
    </source>
</evidence>
<evidence type="ECO:0000256" key="8">
    <source>
        <dbReference type="ARBA" id="ARBA00023136"/>
    </source>
</evidence>
<evidence type="ECO:0000313" key="13">
    <source>
        <dbReference type="WBParaSite" id="HPBE_0002717401-mRNA-1"/>
    </source>
</evidence>
<keyword evidence="3" id="KW-0328">Glycosyltransferase</keyword>
<dbReference type="Pfam" id="PF02485">
    <property type="entry name" value="Branch"/>
    <property type="match status" value="1"/>
</dbReference>
<keyword evidence="5" id="KW-0812">Transmembrane</keyword>
<proteinExistence type="inferred from homology"/>
<keyword evidence="9" id="KW-0325">Glycoprotein</keyword>
<keyword evidence="12" id="KW-1185">Reference proteome</keyword>
<organism evidence="12 13">
    <name type="scientific">Heligmosomoides polygyrus</name>
    <name type="common">Parasitic roundworm</name>
    <dbReference type="NCBI Taxonomy" id="6339"/>
    <lineage>
        <taxon>Eukaryota</taxon>
        <taxon>Metazoa</taxon>
        <taxon>Ecdysozoa</taxon>
        <taxon>Nematoda</taxon>
        <taxon>Chromadorea</taxon>
        <taxon>Rhabditida</taxon>
        <taxon>Rhabditina</taxon>
        <taxon>Rhabditomorpha</taxon>
        <taxon>Strongyloidea</taxon>
        <taxon>Heligmosomidae</taxon>
        <taxon>Heligmosomoides</taxon>
    </lineage>
</organism>
<accession>A0A3P8F6X7</accession>
<name>A0A183GWV4_HELPZ</name>
<evidence type="ECO:0000313" key="12">
    <source>
        <dbReference type="Proteomes" id="UP000050761"/>
    </source>
</evidence>
<evidence type="ECO:0000256" key="3">
    <source>
        <dbReference type="ARBA" id="ARBA00022676"/>
    </source>
</evidence>
<dbReference type="OrthoDB" id="5841599at2759"/>
<sequence length="85" mass="9642">MDPQLILYMLSAFYRPQNEYCIAISGAADTVIKLLLAEVGNCFGNVIVLNRPRIDWGSYEIINSTYACLSTLSNNTTPWKYFQVQ</sequence>
<evidence type="ECO:0000256" key="2">
    <source>
        <dbReference type="ARBA" id="ARBA00004922"/>
    </source>
</evidence>
<evidence type="ECO:0000256" key="7">
    <source>
        <dbReference type="ARBA" id="ARBA00022989"/>
    </source>
</evidence>
<evidence type="ECO:0000256" key="6">
    <source>
        <dbReference type="ARBA" id="ARBA00022968"/>
    </source>
</evidence>
<dbReference type="AlphaFoldDB" id="A0A183GWV4"/>
<dbReference type="PANTHER" id="PTHR19297:SF124">
    <property type="entry name" value="C-TYPE LECTIN DOMAIN-CONTAINING PROTEIN-RELATED"/>
    <property type="match status" value="1"/>
</dbReference>
<keyword evidence="8" id="KW-0472">Membrane</keyword>
<keyword evidence="6" id="KW-0735">Signal-anchor</keyword>
<keyword evidence="4" id="KW-0808">Transferase</keyword>
<dbReference type="GO" id="GO:0016020">
    <property type="term" value="C:membrane"/>
    <property type="evidence" value="ECO:0007669"/>
    <property type="project" value="UniProtKB-SubCell"/>
</dbReference>
<reference evidence="11 12" key="1">
    <citation type="submission" date="2018-11" db="EMBL/GenBank/DDBJ databases">
        <authorList>
            <consortium name="Pathogen Informatics"/>
        </authorList>
    </citation>
    <scope>NUCLEOTIDE SEQUENCE [LARGE SCALE GENOMIC DNA]</scope>
</reference>
<dbReference type="GO" id="GO:0008375">
    <property type="term" value="F:acetylglucosaminyltransferase activity"/>
    <property type="evidence" value="ECO:0007669"/>
    <property type="project" value="TreeGrafter"/>
</dbReference>
<evidence type="ECO:0000256" key="1">
    <source>
        <dbReference type="ARBA" id="ARBA00004606"/>
    </source>
</evidence>
<gene>
    <name evidence="11" type="ORF">HPBE_LOCUS27173</name>
</gene>
<dbReference type="EMBL" id="UZAH01042285">
    <property type="protein sequence ID" value="VDP61490.1"/>
    <property type="molecule type" value="Genomic_DNA"/>
</dbReference>
<dbReference type="Proteomes" id="UP000050761">
    <property type="component" value="Unassembled WGS sequence"/>
</dbReference>
<keyword evidence="7" id="KW-1133">Transmembrane helix</keyword>
<comment type="subcellular location">
    <subcellularLocation>
        <location evidence="1">Membrane</location>
        <topology evidence="1">Single-pass type II membrane protein</topology>
    </subcellularLocation>
</comment>
<accession>A0A183GWV4</accession>
<dbReference type="InterPro" id="IPR003406">
    <property type="entry name" value="Glyco_trans_14"/>
</dbReference>
<dbReference type="PANTHER" id="PTHR19297">
    <property type="entry name" value="GLYCOSYLTRANSFERASE 14 FAMILY MEMBER"/>
    <property type="match status" value="1"/>
</dbReference>
<evidence type="ECO:0000256" key="4">
    <source>
        <dbReference type="ARBA" id="ARBA00022679"/>
    </source>
</evidence>
<comment type="similarity">
    <text evidence="10">Belongs to the glycosyltransferase 14 family.</text>
</comment>
<evidence type="ECO:0000256" key="9">
    <source>
        <dbReference type="ARBA" id="ARBA00023180"/>
    </source>
</evidence>
<protein>
    <submittedName>
        <fullName evidence="13">ANF_receptor domain-containing protein</fullName>
    </submittedName>
</protein>
<dbReference type="WBParaSite" id="HPBE_0002717401-mRNA-1">
    <property type="protein sequence ID" value="HPBE_0002717401-mRNA-1"/>
    <property type="gene ID" value="HPBE_0002717401"/>
</dbReference>